<name>A0A511KED0_RHOTO</name>
<reference evidence="2 3" key="1">
    <citation type="submission" date="2019-07" db="EMBL/GenBank/DDBJ databases">
        <title>Rhodotorula toruloides NBRC10032 genome sequencing.</title>
        <authorList>
            <person name="Shida Y."/>
            <person name="Takaku H."/>
            <person name="Ogasawara W."/>
            <person name="Mori K."/>
        </authorList>
    </citation>
    <scope>NUCLEOTIDE SEQUENCE [LARGE SCALE GENOMIC DNA]</scope>
    <source>
        <strain evidence="2 3">NBRC10032</strain>
    </source>
</reference>
<evidence type="ECO:0000313" key="3">
    <source>
        <dbReference type="Proteomes" id="UP000321518"/>
    </source>
</evidence>
<dbReference type="OrthoDB" id="2523207at2759"/>
<dbReference type="EMBL" id="BJWK01000006">
    <property type="protein sequence ID" value="GEM08682.1"/>
    <property type="molecule type" value="Genomic_DNA"/>
</dbReference>
<feature type="compositionally biased region" description="Low complexity" evidence="1">
    <location>
        <begin position="1"/>
        <end position="20"/>
    </location>
</feature>
<evidence type="ECO:0000256" key="1">
    <source>
        <dbReference type="SAM" id="MobiDB-lite"/>
    </source>
</evidence>
<proteinExistence type="predicted"/>
<comment type="caution">
    <text evidence="2">The sequence shown here is derived from an EMBL/GenBank/DDBJ whole genome shotgun (WGS) entry which is preliminary data.</text>
</comment>
<sequence>MQRDSASPSCASSRAPSATSVADSGTASRCLNTQLAPQALVQLAETLRVNQPYLGKLVIDLSGADAAYLSLRQAEETVGPISFQFRGISKALSWQLSVFSSCPNCRELSATYSIEAELKKPVRLVSTSLPALRHIQLVDSSRVRHAIDGIGLEYPSMRQDPQLSLSLQKLSVDDPDAPLSSFLMFLPIDASRLTELVLWVFCGSEDDIVKLVTLAPQLVKLSAKTPALDPVNHTLWQYATDVGSLRIPTRFFALVPNIVRLRFNGLAALSVHRLQLLAKDSPRIKHLSAQECVWLRDNPNSPIFPASNLAKVFPTFKHLEYAHLGTIPLPDEGSSIEPVEQTFEGMRARLAFDYADDTCPDCGYRP</sequence>
<gene>
    <name evidence="2" type="ORF">Rt10032_c06g2699</name>
</gene>
<accession>A0A511KED0</accession>
<dbReference type="Proteomes" id="UP000321518">
    <property type="component" value="Unassembled WGS sequence"/>
</dbReference>
<evidence type="ECO:0000313" key="2">
    <source>
        <dbReference type="EMBL" id="GEM08682.1"/>
    </source>
</evidence>
<protein>
    <submittedName>
        <fullName evidence="2">Proteophosphoglycan ppg4</fullName>
    </submittedName>
</protein>
<feature type="region of interest" description="Disordered" evidence="1">
    <location>
        <begin position="1"/>
        <end position="23"/>
    </location>
</feature>
<organism evidence="2 3">
    <name type="scientific">Rhodotorula toruloides</name>
    <name type="common">Yeast</name>
    <name type="synonym">Rhodosporidium toruloides</name>
    <dbReference type="NCBI Taxonomy" id="5286"/>
    <lineage>
        <taxon>Eukaryota</taxon>
        <taxon>Fungi</taxon>
        <taxon>Dikarya</taxon>
        <taxon>Basidiomycota</taxon>
        <taxon>Pucciniomycotina</taxon>
        <taxon>Microbotryomycetes</taxon>
        <taxon>Sporidiobolales</taxon>
        <taxon>Sporidiobolaceae</taxon>
        <taxon>Rhodotorula</taxon>
    </lineage>
</organism>
<dbReference type="AlphaFoldDB" id="A0A511KED0"/>